<dbReference type="EMBL" id="QKYT01000530">
    <property type="protein sequence ID" value="RIA83956.1"/>
    <property type="molecule type" value="Genomic_DNA"/>
</dbReference>
<dbReference type="OrthoDB" id="2385107at2759"/>
<name>A0A397SGX0_9GLOM</name>
<gene>
    <name evidence="1" type="ORF">C1645_833008</name>
</gene>
<comment type="caution">
    <text evidence="1">The sequence shown here is derived from an EMBL/GenBank/DDBJ whole genome shotgun (WGS) entry which is preliminary data.</text>
</comment>
<protein>
    <submittedName>
        <fullName evidence="1">Uncharacterized protein</fullName>
    </submittedName>
</protein>
<organism evidence="1 2">
    <name type="scientific">Glomus cerebriforme</name>
    <dbReference type="NCBI Taxonomy" id="658196"/>
    <lineage>
        <taxon>Eukaryota</taxon>
        <taxon>Fungi</taxon>
        <taxon>Fungi incertae sedis</taxon>
        <taxon>Mucoromycota</taxon>
        <taxon>Glomeromycotina</taxon>
        <taxon>Glomeromycetes</taxon>
        <taxon>Glomerales</taxon>
        <taxon>Glomeraceae</taxon>
        <taxon>Glomus</taxon>
    </lineage>
</organism>
<keyword evidence="2" id="KW-1185">Reference proteome</keyword>
<sequence length="95" mass="11308">MQYASKGDLHNYLQKDFTKITWNKQKLKYVMANFRGWKYNSKKLGPKFSEKAHSDAIYTSRPLNNTIELELDIDIERKDNFNGTKLKEQFEEKSI</sequence>
<evidence type="ECO:0000313" key="2">
    <source>
        <dbReference type="Proteomes" id="UP000265703"/>
    </source>
</evidence>
<evidence type="ECO:0000313" key="1">
    <source>
        <dbReference type="EMBL" id="RIA83956.1"/>
    </source>
</evidence>
<proteinExistence type="predicted"/>
<dbReference type="Proteomes" id="UP000265703">
    <property type="component" value="Unassembled WGS sequence"/>
</dbReference>
<accession>A0A397SGX0</accession>
<reference evidence="1 2" key="1">
    <citation type="submission" date="2018-06" db="EMBL/GenBank/DDBJ databases">
        <title>Comparative genomics reveals the genomic features of Rhizophagus irregularis, R. cerebriforme, R. diaphanum and Gigaspora rosea, and their symbiotic lifestyle signature.</title>
        <authorList>
            <person name="Morin E."/>
            <person name="San Clemente H."/>
            <person name="Chen E.C.H."/>
            <person name="De La Providencia I."/>
            <person name="Hainaut M."/>
            <person name="Kuo A."/>
            <person name="Kohler A."/>
            <person name="Murat C."/>
            <person name="Tang N."/>
            <person name="Roy S."/>
            <person name="Loubradou J."/>
            <person name="Henrissat B."/>
            <person name="Grigoriev I.V."/>
            <person name="Corradi N."/>
            <person name="Roux C."/>
            <person name="Martin F.M."/>
        </authorList>
    </citation>
    <scope>NUCLEOTIDE SEQUENCE [LARGE SCALE GENOMIC DNA]</scope>
    <source>
        <strain evidence="1 2">DAOM 227022</strain>
    </source>
</reference>
<dbReference type="AlphaFoldDB" id="A0A397SGX0"/>